<gene>
    <name evidence="1" type="ORF">GCM10010251_24850</name>
</gene>
<comment type="caution">
    <text evidence="1">The sequence shown here is derived from an EMBL/GenBank/DDBJ whole genome shotgun (WGS) entry which is preliminary data.</text>
</comment>
<dbReference type="AlphaFoldDB" id="A0A918C6D2"/>
<evidence type="ECO:0000313" key="1">
    <source>
        <dbReference type="EMBL" id="GGR07918.1"/>
    </source>
</evidence>
<reference evidence="1" key="1">
    <citation type="journal article" date="2014" name="Int. J. Syst. Evol. Microbiol.">
        <title>Complete genome sequence of Corynebacterium casei LMG S-19264T (=DSM 44701T), isolated from a smear-ripened cheese.</title>
        <authorList>
            <consortium name="US DOE Joint Genome Institute (JGI-PGF)"/>
            <person name="Walter F."/>
            <person name="Albersmeier A."/>
            <person name="Kalinowski J."/>
            <person name="Ruckert C."/>
        </authorList>
    </citation>
    <scope>NUCLEOTIDE SEQUENCE</scope>
    <source>
        <strain evidence="1">JCM 4346</strain>
    </source>
</reference>
<keyword evidence="2" id="KW-1185">Reference proteome</keyword>
<accession>A0A918C6D2</accession>
<dbReference type="EMBL" id="BMSX01000004">
    <property type="protein sequence ID" value="GGR07918.1"/>
    <property type="molecule type" value="Genomic_DNA"/>
</dbReference>
<evidence type="ECO:0000313" key="2">
    <source>
        <dbReference type="Proteomes" id="UP000658320"/>
    </source>
</evidence>
<dbReference type="Proteomes" id="UP000658320">
    <property type="component" value="Unassembled WGS sequence"/>
</dbReference>
<name>A0A918C6D2_9ACTN</name>
<protein>
    <submittedName>
        <fullName evidence="1">Uncharacterized protein</fullName>
    </submittedName>
</protein>
<proteinExistence type="predicted"/>
<organism evidence="1 2">
    <name type="scientific">Streptomyces aurantiogriseus</name>
    <dbReference type="NCBI Taxonomy" id="66870"/>
    <lineage>
        <taxon>Bacteria</taxon>
        <taxon>Bacillati</taxon>
        <taxon>Actinomycetota</taxon>
        <taxon>Actinomycetes</taxon>
        <taxon>Kitasatosporales</taxon>
        <taxon>Streptomycetaceae</taxon>
        <taxon>Streptomyces</taxon>
    </lineage>
</organism>
<reference evidence="1" key="2">
    <citation type="submission" date="2020-09" db="EMBL/GenBank/DDBJ databases">
        <authorList>
            <person name="Sun Q."/>
            <person name="Ohkuma M."/>
        </authorList>
    </citation>
    <scope>NUCLEOTIDE SEQUENCE</scope>
    <source>
        <strain evidence="1">JCM 4346</strain>
    </source>
</reference>
<sequence>MAERTRGPMSDAIMEPMSDDVLSVIPTDPHWQPERARADRAAALAAGLSDPDDPDAFDAEVEVYWHDTLTPVDCGDNLERITCPLCRSAIDTGWWADLLEAHADDGFPTLAAEVPCCGGATTLDALEFDWPCGFARFEIAVWNPERIWFSDEELAGLGDALGHPVRQIRARI</sequence>